<evidence type="ECO:0000256" key="4">
    <source>
        <dbReference type="RuleBase" id="RU003915"/>
    </source>
</evidence>
<accession>A0A556MX95</accession>
<keyword evidence="2 3" id="KW-0697">Rotamase</keyword>
<dbReference type="InterPro" id="IPR001179">
    <property type="entry name" value="PPIase_FKBP_dom"/>
</dbReference>
<dbReference type="RefSeq" id="WP_144248098.1">
    <property type="nucleotide sequence ID" value="NZ_VLPK01000001.1"/>
</dbReference>
<evidence type="ECO:0000313" key="6">
    <source>
        <dbReference type="EMBL" id="TSJ44537.1"/>
    </source>
</evidence>
<comment type="catalytic activity">
    <reaction evidence="1 3 4">
        <text>[protein]-peptidylproline (omega=180) = [protein]-peptidylproline (omega=0)</text>
        <dbReference type="Rhea" id="RHEA:16237"/>
        <dbReference type="Rhea" id="RHEA-COMP:10747"/>
        <dbReference type="Rhea" id="RHEA-COMP:10748"/>
        <dbReference type="ChEBI" id="CHEBI:83833"/>
        <dbReference type="ChEBI" id="CHEBI:83834"/>
        <dbReference type="EC" id="5.2.1.8"/>
    </reaction>
</comment>
<dbReference type="PROSITE" id="PS50059">
    <property type="entry name" value="FKBP_PPIASE"/>
    <property type="match status" value="1"/>
</dbReference>
<keyword evidence="3 4" id="KW-0413">Isomerase</keyword>
<dbReference type="PROSITE" id="PS51257">
    <property type="entry name" value="PROKAR_LIPOPROTEIN"/>
    <property type="match status" value="1"/>
</dbReference>
<dbReference type="EC" id="5.2.1.8" evidence="4"/>
<comment type="similarity">
    <text evidence="4">Belongs to the FKBP-type PPIase family.</text>
</comment>
<sequence>MKQTTFTLLLFSIIALVSCRKDKYDPTIKEYDDDQIAAYIKTNGITGMQRDTSGIYYKITDPGLTGSDIQYPDTISMVFTIRSIDGKYISSDTIANHYAGVAGHIYGTVSPLGLNVPGLQSAIHDILKHPGGIMRVIVPSHLAYGVSGAGSGSSTITTNRIAGNQSLDYYIHLIGNRRGDATHLSDQEAYDQLVIKNYIGASGLTTMKQDPKYGFWYSIGVPGTGTVPITDSTTVSVTYTTQLLNGTIADQYNTAGPGISFDIPDLIKGVQLSLKKYATTGTLMTVIMSSHFAYGNKPSSIPPNSCVRYDVRVLGIAP</sequence>
<gene>
    <name evidence="6" type="ORF">FO440_10280</name>
</gene>
<evidence type="ECO:0000313" key="7">
    <source>
        <dbReference type="Proteomes" id="UP000318733"/>
    </source>
</evidence>
<dbReference type="Gene3D" id="3.10.50.40">
    <property type="match status" value="2"/>
</dbReference>
<evidence type="ECO:0000259" key="5">
    <source>
        <dbReference type="PROSITE" id="PS50059"/>
    </source>
</evidence>
<proteinExistence type="inferred from homology"/>
<dbReference type="Proteomes" id="UP000318733">
    <property type="component" value="Unassembled WGS sequence"/>
</dbReference>
<name>A0A556MX95_9SPHI</name>
<evidence type="ECO:0000256" key="2">
    <source>
        <dbReference type="ARBA" id="ARBA00023110"/>
    </source>
</evidence>
<evidence type="ECO:0000256" key="3">
    <source>
        <dbReference type="PROSITE-ProRule" id="PRU00277"/>
    </source>
</evidence>
<dbReference type="InterPro" id="IPR046357">
    <property type="entry name" value="PPIase_dom_sf"/>
</dbReference>
<comment type="caution">
    <text evidence="6">The sequence shown here is derived from an EMBL/GenBank/DDBJ whole genome shotgun (WGS) entry which is preliminary data.</text>
</comment>
<dbReference type="OrthoDB" id="669809at2"/>
<dbReference type="SUPFAM" id="SSF54534">
    <property type="entry name" value="FKBP-like"/>
    <property type="match status" value="2"/>
</dbReference>
<dbReference type="AlphaFoldDB" id="A0A556MX95"/>
<reference evidence="6 7" key="1">
    <citation type="submission" date="2019-07" db="EMBL/GenBank/DDBJ databases">
        <authorList>
            <person name="Huq M.A."/>
        </authorList>
    </citation>
    <scope>NUCLEOTIDE SEQUENCE [LARGE SCALE GENOMIC DNA]</scope>
    <source>
        <strain evidence="6 7">MAH-19</strain>
    </source>
</reference>
<dbReference type="EMBL" id="VLPK01000001">
    <property type="protein sequence ID" value="TSJ44537.1"/>
    <property type="molecule type" value="Genomic_DNA"/>
</dbReference>
<dbReference type="Pfam" id="PF00254">
    <property type="entry name" value="FKBP_C"/>
    <property type="match status" value="1"/>
</dbReference>
<dbReference type="GO" id="GO:0003755">
    <property type="term" value="F:peptidyl-prolyl cis-trans isomerase activity"/>
    <property type="evidence" value="ECO:0007669"/>
    <property type="project" value="UniProtKB-UniRule"/>
</dbReference>
<organism evidence="6 7">
    <name type="scientific">Mucilaginibacter corticis</name>
    <dbReference type="NCBI Taxonomy" id="2597670"/>
    <lineage>
        <taxon>Bacteria</taxon>
        <taxon>Pseudomonadati</taxon>
        <taxon>Bacteroidota</taxon>
        <taxon>Sphingobacteriia</taxon>
        <taxon>Sphingobacteriales</taxon>
        <taxon>Sphingobacteriaceae</taxon>
        <taxon>Mucilaginibacter</taxon>
    </lineage>
</organism>
<evidence type="ECO:0000256" key="1">
    <source>
        <dbReference type="ARBA" id="ARBA00000971"/>
    </source>
</evidence>
<feature type="domain" description="PPIase FKBP-type" evidence="5">
    <location>
        <begin position="232"/>
        <end position="317"/>
    </location>
</feature>
<protein>
    <recommendedName>
        <fullName evidence="4">Peptidyl-prolyl cis-trans isomerase</fullName>
        <ecNumber evidence="4">5.2.1.8</ecNumber>
    </recommendedName>
</protein>
<keyword evidence="7" id="KW-1185">Reference proteome</keyword>